<evidence type="ECO:0000313" key="1">
    <source>
        <dbReference type="EMBL" id="KAH6632540.1"/>
    </source>
</evidence>
<accession>A0ACB7P894</accession>
<evidence type="ECO:0000313" key="2">
    <source>
        <dbReference type="Proteomes" id="UP000724584"/>
    </source>
</evidence>
<dbReference type="EMBL" id="JAGIZQ010000004">
    <property type="protein sequence ID" value="KAH6632540.1"/>
    <property type="molecule type" value="Genomic_DNA"/>
</dbReference>
<protein>
    <submittedName>
        <fullName evidence="1">Multidrug resistance protein</fullName>
    </submittedName>
</protein>
<organism evidence="1 2">
    <name type="scientific">Chaetomium tenue</name>
    <dbReference type="NCBI Taxonomy" id="1854479"/>
    <lineage>
        <taxon>Eukaryota</taxon>
        <taxon>Fungi</taxon>
        <taxon>Dikarya</taxon>
        <taxon>Ascomycota</taxon>
        <taxon>Pezizomycotina</taxon>
        <taxon>Sordariomycetes</taxon>
        <taxon>Sordariomycetidae</taxon>
        <taxon>Sordariales</taxon>
        <taxon>Chaetomiaceae</taxon>
        <taxon>Chaetomium</taxon>
    </lineage>
</organism>
<comment type="caution">
    <text evidence="1">The sequence shown here is derived from an EMBL/GenBank/DDBJ whole genome shotgun (WGS) entry which is preliminary data.</text>
</comment>
<name>A0ACB7P894_9PEZI</name>
<dbReference type="Proteomes" id="UP000724584">
    <property type="component" value="Unassembled WGS sequence"/>
</dbReference>
<reference evidence="1 2" key="1">
    <citation type="journal article" date="2021" name="Nat. Commun.">
        <title>Genetic determinants of endophytism in the Arabidopsis root mycobiome.</title>
        <authorList>
            <person name="Mesny F."/>
            <person name="Miyauchi S."/>
            <person name="Thiergart T."/>
            <person name="Pickel B."/>
            <person name="Atanasova L."/>
            <person name="Karlsson M."/>
            <person name="Huettel B."/>
            <person name="Barry K.W."/>
            <person name="Haridas S."/>
            <person name="Chen C."/>
            <person name="Bauer D."/>
            <person name="Andreopoulos W."/>
            <person name="Pangilinan J."/>
            <person name="LaButti K."/>
            <person name="Riley R."/>
            <person name="Lipzen A."/>
            <person name="Clum A."/>
            <person name="Drula E."/>
            <person name="Henrissat B."/>
            <person name="Kohler A."/>
            <person name="Grigoriev I.V."/>
            <person name="Martin F.M."/>
            <person name="Hacquard S."/>
        </authorList>
    </citation>
    <scope>NUCLEOTIDE SEQUENCE [LARGE SCALE GENOMIC DNA]</scope>
    <source>
        <strain evidence="1 2">MPI-SDFR-AT-0079</strain>
    </source>
</reference>
<gene>
    <name evidence="1" type="ORF">F5144DRAFT_650701</name>
</gene>
<keyword evidence="2" id="KW-1185">Reference proteome</keyword>
<proteinExistence type="predicted"/>
<sequence length="506" mass="54375">MRHRPALTGCTLCTPLALWLAPVPTSMPLASTGHSSGSSASSPPPQVQISTPPGPYSVFSRTEKRMMMALDGFAMLFSPLTANIYFPAMSQLETDLDASPQLINLTITSYLVFQAVAPALFGDLADALGRRPAFLAMFAVYSVANLGLALQRSFPALLALRMVQSLGASATVAVSYGLVADIVTAAERGGVIGVTMIATNLGPALAPLIGGAILGGSGSWQWIFWFLLLCGALELLLLLFLLPETARGIVGNGSLRPPAWRRPLLSVLVPSRGRIPNPLRSIRVIFYKDSFLVLLISGIYYCLQASIALTLRKQYPHFSDTIIGACYLSIGCGVVVGGCLNGRLLNRNYAVIAAEVGHSATDKDSDLDTFPIERARLHSMRYLQLLHLGPLMGYGWMMQKGVHVSAPLIFHFVLGFLETCIVQTCNTLLVDIFQDKPSVAAASGNIVRCGLLAAGIAVMEPLMERMGLGWYFTLLSLLGAAAGIASCEVLKRKGMNWRRDRRNGAF</sequence>